<feature type="chain" id="PRO_5001432625" evidence="2">
    <location>
        <begin position="22"/>
        <end position="463"/>
    </location>
</feature>
<dbReference type="Gene3D" id="2.20.200.10">
    <property type="entry name" value="Outer membrane efflux proteins (OEP)"/>
    <property type="match status" value="1"/>
</dbReference>
<keyword evidence="2" id="KW-0812">Transmembrane</keyword>
<dbReference type="eggNOG" id="COG1538">
    <property type="taxonomic scope" value="Bacteria"/>
</dbReference>
<keyword evidence="4" id="KW-1185">Reference proteome</keyword>
<dbReference type="Gene3D" id="1.20.1600.10">
    <property type="entry name" value="Outer membrane efflux proteins (OEP)"/>
    <property type="match status" value="1"/>
</dbReference>
<comment type="similarity">
    <text evidence="1 2">Belongs to the outer membrane factor (OMF) (TC 1.B.17) family.</text>
</comment>
<dbReference type="NCBIfam" id="TIGR01845">
    <property type="entry name" value="outer_NodT"/>
    <property type="match status" value="1"/>
</dbReference>
<proteinExistence type="inferred from homology"/>
<dbReference type="PROSITE" id="PS51257">
    <property type="entry name" value="PROKAR_LIPOPROTEIN"/>
    <property type="match status" value="1"/>
</dbReference>
<dbReference type="InterPro" id="IPR003423">
    <property type="entry name" value="OMP_efflux"/>
</dbReference>
<sequence length="463" mass="50162">MIKTKQTACAIALSLLLGACANVGDKSLSESAKTITGNKVAWQPLTRDDKTPAAAITASKLTDLIDVSGIEHLSDFIDEALSHNPSLQQTLITLRQAQVAIKSTESQDNLNIDASLSGAKGEQSDTSFTGSLSVSWELDLWQKIADGVTAANLDAASARASYQSARDSLAASVIRSYIEVITQQNLLAIERQRLQVLENQEAIILTRYRTGLGDLDDLDTARTSSASTRATIAQYEYALAASKRTLAVLLGRQEQSLPELHSNVSYPDVLVPLTSVPDQDLARRPDLQAAYFTIKASEYNVDVAYKALLPSINLSAALTDTASSASDALFTNPLWSLLGQITAPLFQGGELRAQVDTAELNALTAWWQYKETLLNAVQETQDAIDNERTLTARIRFTAEAIDNAQRSVQSTSGDYRQGLADILDLLSVYNTRFDLQAQQVELRASQLQNRIDLGLALGLGVSQ</sequence>
<keyword evidence="2" id="KW-0732">Signal</keyword>
<dbReference type="SUPFAM" id="SSF56954">
    <property type="entry name" value="Outer membrane efflux proteins (OEP)"/>
    <property type="match status" value="1"/>
</dbReference>
<evidence type="ECO:0000256" key="1">
    <source>
        <dbReference type="ARBA" id="ARBA00007613"/>
    </source>
</evidence>
<gene>
    <name evidence="3" type="ORF">EP13_02980</name>
</gene>
<evidence type="ECO:0000313" key="3">
    <source>
        <dbReference type="EMBL" id="AIF97737.1"/>
    </source>
</evidence>
<dbReference type="AlphaFoldDB" id="A0A075P327"/>
<accession>A0A075P327</accession>
<dbReference type="GO" id="GO:0015562">
    <property type="term" value="F:efflux transmembrane transporter activity"/>
    <property type="evidence" value="ECO:0007669"/>
    <property type="project" value="InterPro"/>
</dbReference>
<dbReference type="Pfam" id="PF02321">
    <property type="entry name" value="OEP"/>
    <property type="match status" value="2"/>
</dbReference>
<comment type="subcellular location">
    <subcellularLocation>
        <location evidence="2">Cell outer membrane</location>
        <topology evidence="2">Lipid-anchor</topology>
    </subcellularLocation>
</comment>
<dbReference type="EMBL" id="CP008849">
    <property type="protein sequence ID" value="AIF97737.1"/>
    <property type="molecule type" value="Genomic_DNA"/>
</dbReference>
<dbReference type="RefSeq" id="WP_044055932.1">
    <property type="nucleotide sequence ID" value="NZ_CBCSKJ010000001.1"/>
</dbReference>
<dbReference type="PANTHER" id="PTHR30203">
    <property type="entry name" value="OUTER MEMBRANE CATION EFFLUX PROTEIN"/>
    <property type="match status" value="1"/>
</dbReference>
<evidence type="ECO:0000256" key="2">
    <source>
        <dbReference type="RuleBase" id="RU362097"/>
    </source>
</evidence>
<protein>
    <submittedName>
        <fullName evidence="3">RND transporter</fullName>
    </submittedName>
</protein>
<dbReference type="InterPro" id="IPR010131">
    <property type="entry name" value="MdtP/NodT-like"/>
</dbReference>
<reference evidence="3 4" key="1">
    <citation type="submission" date="2014-06" db="EMBL/GenBank/DDBJ databases">
        <title>Genomes of Alteromonas australica, a world apart.</title>
        <authorList>
            <person name="Gonzaga A."/>
            <person name="Lopez-Perez M."/>
            <person name="Rodriguez-Valera F."/>
        </authorList>
    </citation>
    <scope>NUCLEOTIDE SEQUENCE [LARGE SCALE GENOMIC DNA]</scope>
    <source>
        <strain evidence="3 4">H 17</strain>
    </source>
</reference>
<keyword evidence="2" id="KW-0472">Membrane</keyword>
<keyword evidence="2" id="KW-1134">Transmembrane beta strand</keyword>
<dbReference type="KEGG" id="aal:EP13_02980"/>
<dbReference type="GO" id="GO:0009279">
    <property type="term" value="C:cell outer membrane"/>
    <property type="evidence" value="ECO:0007669"/>
    <property type="project" value="UniProtKB-SubCell"/>
</dbReference>
<evidence type="ECO:0000313" key="4">
    <source>
        <dbReference type="Proteomes" id="UP000056090"/>
    </source>
</evidence>
<keyword evidence="2" id="KW-0564">Palmitate</keyword>
<dbReference type="GeneID" id="78253904"/>
<dbReference type="Proteomes" id="UP000056090">
    <property type="component" value="Chromosome"/>
</dbReference>
<name>A0A075P327_9ALTE</name>
<organism evidence="3 4">
    <name type="scientific">Alteromonas australica</name>
    <dbReference type="NCBI Taxonomy" id="589873"/>
    <lineage>
        <taxon>Bacteria</taxon>
        <taxon>Pseudomonadati</taxon>
        <taxon>Pseudomonadota</taxon>
        <taxon>Gammaproteobacteria</taxon>
        <taxon>Alteromonadales</taxon>
        <taxon>Alteromonadaceae</taxon>
        <taxon>Alteromonas/Salinimonas group</taxon>
        <taxon>Alteromonas</taxon>
    </lineage>
</organism>
<keyword evidence="2" id="KW-0449">Lipoprotein</keyword>
<feature type="signal peptide" evidence="2">
    <location>
        <begin position="1"/>
        <end position="21"/>
    </location>
</feature>
<dbReference type="PANTHER" id="PTHR30203:SF29">
    <property type="entry name" value="PROTEIN CYAE"/>
    <property type="match status" value="1"/>
</dbReference>